<keyword evidence="12" id="KW-1185">Reference proteome</keyword>
<comment type="subcellular location">
    <subcellularLocation>
        <location evidence="1">Cell membrane</location>
        <topology evidence="1">Multi-pass membrane protein</topology>
    </subcellularLocation>
</comment>
<evidence type="ECO:0000256" key="1">
    <source>
        <dbReference type="ARBA" id="ARBA00004651"/>
    </source>
</evidence>
<keyword evidence="8" id="KW-0325">Glycoprotein</keyword>
<dbReference type="EMBL" id="CAKKLH010000303">
    <property type="protein sequence ID" value="CAH0110437.1"/>
    <property type="molecule type" value="Genomic_DNA"/>
</dbReference>
<dbReference type="Pfam" id="PF00060">
    <property type="entry name" value="Lig_chan"/>
    <property type="match status" value="1"/>
</dbReference>
<feature type="transmembrane region" description="Helical" evidence="9">
    <location>
        <begin position="90"/>
        <end position="112"/>
    </location>
</feature>
<name>A0A8J2WMK3_9CRUS</name>
<dbReference type="Gene3D" id="1.10.287.70">
    <property type="match status" value="1"/>
</dbReference>
<evidence type="ECO:0000256" key="5">
    <source>
        <dbReference type="ARBA" id="ARBA00022989"/>
    </source>
</evidence>
<evidence type="ECO:0000313" key="11">
    <source>
        <dbReference type="EMBL" id="CAH0110437.1"/>
    </source>
</evidence>
<dbReference type="Proteomes" id="UP000789390">
    <property type="component" value="Unassembled WGS sequence"/>
</dbReference>
<feature type="transmembrane region" description="Helical" evidence="9">
    <location>
        <begin position="137"/>
        <end position="161"/>
    </location>
</feature>
<keyword evidence="4 9" id="KW-0812">Transmembrane</keyword>
<feature type="transmembrane region" description="Helical" evidence="9">
    <location>
        <begin position="392"/>
        <end position="417"/>
    </location>
</feature>
<dbReference type="AlphaFoldDB" id="A0A8J2WMK3"/>
<keyword evidence="7" id="KW-0675">Receptor</keyword>
<sequence length="424" mass="48043">MAASLKLPALTLFKSSFKTLDIQFPPCLYALNKSVGNFSYSGICHDIITWISQQFQMELIYVPVNDSDVIQHGIIPALIKQITKQEVDMIPFAFVITPTLMLLMDFTIPLTVEDYHLLQPYPKEESHLTACLRPFSFTVWLLFLLSIGTVIVFMALLTRCYPPLNKSINFTRALNDQTIYVMTVITGQGSYISDKAKFSLRLVAGLWCLMMVIVVNAYTGTLRSYMVMPKLNPIINTLTELAASSQTKMTVNFEMGKARMFLEATSGPYKVIGDSLRNHPELLVKGDSIEAMNNVLQRGATYFANFSIVKYLIALDMKTHTKCRMTYSDPIPFIEYYSMGLRKNSRHNWIINHDLQYLQESGLLAYWIKQRTSNVEKCKVGMSKPSGKMISLTLVDLSSAFVLLSIGIGLSLLVFFFEKIAFYK</sequence>
<dbReference type="GO" id="GO:0005886">
    <property type="term" value="C:plasma membrane"/>
    <property type="evidence" value="ECO:0007669"/>
    <property type="project" value="UniProtKB-SubCell"/>
</dbReference>
<dbReference type="GO" id="GO:0050906">
    <property type="term" value="P:detection of stimulus involved in sensory perception"/>
    <property type="evidence" value="ECO:0007669"/>
    <property type="project" value="UniProtKB-ARBA"/>
</dbReference>
<protein>
    <recommendedName>
        <fullName evidence="10">Ionotropic glutamate receptor C-terminal domain-containing protein</fullName>
    </recommendedName>
</protein>
<dbReference type="PANTHER" id="PTHR42643">
    <property type="entry name" value="IONOTROPIC RECEPTOR 20A-RELATED"/>
    <property type="match status" value="1"/>
</dbReference>
<dbReference type="OrthoDB" id="5984008at2759"/>
<comment type="caution">
    <text evidence="11">The sequence shown here is derived from an EMBL/GenBank/DDBJ whole genome shotgun (WGS) entry which is preliminary data.</text>
</comment>
<evidence type="ECO:0000313" key="12">
    <source>
        <dbReference type="Proteomes" id="UP000789390"/>
    </source>
</evidence>
<dbReference type="InterPro" id="IPR001320">
    <property type="entry name" value="Iontro_rcpt_C"/>
</dbReference>
<comment type="similarity">
    <text evidence="2">Belongs to the glutamate-gated ion channel (TC 1.A.10.1) family.</text>
</comment>
<dbReference type="SUPFAM" id="SSF53850">
    <property type="entry name" value="Periplasmic binding protein-like II"/>
    <property type="match status" value="1"/>
</dbReference>
<accession>A0A8J2WMK3</accession>
<keyword evidence="6 9" id="KW-0472">Membrane</keyword>
<feature type="transmembrane region" description="Helical" evidence="9">
    <location>
        <begin position="198"/>
        <end position="218"/>
    </location>
</feature>
<organism evidence="11 12">
    <name type="scientific">Daphnia galeata</name>
    <dbReference type="NCBI Taxonomy" id="27404"/>
    <lineage>
        <taxon>Eukaryota</taxon>
        <taxon>Metazoa</taxon>
        <taxon>Ecdysozoa</taxon>
        <taxon>Arthropoda</taxon>
        <taxon>Crustacea</taxon>
        <taxon>Branchiopoda</taxon>
        <taxon>Diplostraca</taxon>
        <taxon>Cladocera</taxon>
        <taxon>Anomopoda</taxon>
        <taxon>Daphniidae</taxon>
        <taxon>Daphnia</taxon>
    </lineage>
</organism>
<dbReference type="PANTHER" id="PTHR42643:SF24">
    <property type="entry name" value="IONOTROPIC RECEPTOR 60A"/>
    <property type="match status" value="1"/>
</dbReference>
<proteinExistence type="inferred from homology"/>
<evidence type="ECO:0000256" key="6">
    <source>
        <dbReference type="ARBA" id="ARBA00023136"/>
    </source>
</evidence>
<evidence type="ECO:0000256" key="9">
    <source>
        <dbReference type="SAM" id="Phobius"/>
    </source>
</evidence>
<evidence type="ECO:0000256" key="8">
    <source>
        <dbReference type="ARBA" id="ARBA00023180"/>
    </source>
</evidence>
<keyword evidence="3" id="KW-1003">Cell membrane</keyword>
<evidence type="ECO:0000256" key="4">
    <source>
        <dbReference type="ARBA" id="ARBA00022692"/>
    </source>
</evidence>
<dbReference type="InterPro" id="IPR052192">
    <property type="entry name" value="Insect_Ionotropic_Sensory_Rcpt"/>
</dbReference>
<gene>
    <name evidence="11" type="ORF">DGAL_LOCUS14004</name>
</gene>
<dbReference type="Gene3D" id="3.40.190.10">
    <property type="entry name" value="Periplasmic binding protein-like II"/>
    <property type="match status" value="1"/>
</dbReference>
<feature type="domain" description="Ionotropic glutamate receptor C-terminal" evidence="10">
    <location>
        <begin position="137"/>
        <end position="408"/>
    </location>
</feature>
<evidence type="ECO:0000256" key="2">
    <source>
        <dbReference type="ARBA" id="ARBA00008685"/>
    </source>
</evidence>
<evidence type="ECO:0000256" key="7">
    <source>
        <dbReference type="ARBA" id="ARBA00023170"/>
    </source>
</evidence>
<dbReference type="GO" id="GO:0015276">
    <property type="term" value="F:ligand-gated monoatomic ion channel activity"/>
    <property type="evidence" value="ECO:0007669"/>
    <property type="project" value="InterPro"/>
</dbReference>
<keyword evidence="5 9" id="KW-1133">Transmembrane helix</keyword>
<reference evidence="11" key="1">
    <citation type="submission" date="2021-11" db="EMBL/GenBank/DDBJ databases">
        <authorList>
            <person name="Schell T."/>
        </authorList>
    </citation>
    <scope>NUCLEOTIDE SEQUENCE</scope>
    <source>
        <strain evidence="11">M5</strain>
    </source>
</reference>
<evidence type="ECO:0000259" key="10">
    <source>
        <dbReference type="Pfam" id="PF00060"/>
    </source>
</evidence>
<evidence type="ECO:0000256" key="3">
    <source>
        <dbReference type="ARBA" id="ARBA00022475"/>
    </source>
</evidence>